<evidence type="ECO:0000256" key="1">
    <source>
        <dbReference type="SAM" id="MobiDB-lite"/>
    </source>
</evidence>
<feature type="compositionally biased region" description="Basic and acidic residues" evidence="1">
    <location>
        <begin position="65"/>
        <end position="74"/>
    </location>
</feature>
<reference evidence="3" key="1">
    <citation type="submission" date="2020-11" db="EMBL/GenBank/DDBJ databases">
        <title>Isolation and identification of active actinomycetes.</title>
        <authorList>
            <person name="Sun X."/>
        </authorList>
    </citation>
    <scope>NUCLEOTIDE SEQUENCE</scope>
    <source>
        <strain evidence="3">NEAU-A11</strain>
    </source>
</reference>
<organism evidence="3 4">
    <name type="scientific">Actinoplanes aureus</name>
    <dbReference type="NCBI Taxonomy" id="2792083"/>
    <lineage>
        <taxon>Bacteria</taxon>
        <taxon>Bacillati</taxon>
        <taxon>Actinomycetota</taxon>
        <taxon>Actinomycetes</taxon>
        <taxon>Micromonosporales</taxon>
        <taxon>Micromonosporaceae</taxon>
        <taxon>Actinoplanes</taxon>
    </lineage>
</organism>
<gene>
    <name evidence="3" type="ORF">I4J89_16100</name>
</gene>
<dbReference type="AlphaFoldDB" id="A0A931FWZ7"/>
<evidence type="ECO:0000313" key="4">
    <source>
        <dbReference type="Proteomes" id="UP000598146"/>
    </source>
</evidence>
<feature type="transmembrane region" description="Helical" evidence="2">
    <location>
        <begin position="36"/>
        <end position="61"/>
    </location>
</feature>
<evidence type="ECO:0000313" key="3">
    <source>
        <dbReference type="EMBL" id="MBG0562978.1"/>
    </source>
</evidence>
<keyword evidence="4" id="KW-1185">Reference proteome</keyword>
<dbReference type="RefSeq" id="WP_196414759.1">
    <property type="nucleotide sequence ID" value="NZ_JADQTO010000006.1"/>
</dbReference>
<keyword evidence="2" id="KW-0812">Transmembrane</keyword>
<evidence type="ECO:0000256" key="2">
    <source>
        <dbReference type="SAM" id="Phobius"/>
    </source>
</evidence>
<keyword evidence="2" id="KW-1133">Transmembrane helix</keyword>
<proteinExistence type="predicted"/>
<name>A0A931FWZ7_9ACTN</name>
<dbReference type="Proteomes" id="UP000598146">
    <property type="component" value="Unassembled WGS sequence"/>
</dbReference>
<feature type="compositionally biased region" description="Low complexity" evidence="1">
    <location>
        <begin position="75"/>
        <end position="95"/>
    </location>
</feature>
<keyword evidence="2" id="KW-0472">Membrane</keyword>
<sequence>MSNDLERAFAALSRDAERARLAPAAELRRRAGRRTAVRSAAALVAVAVLATGATAGARFALAGEDHRRPDHPADRVPAPSASSAPSTTPVSARPPSGTPRSSRTLNIPADVPDWAMLKYADGNTDEFYRFEDGKPPPKPCSAASYPSEKRVLVRATVRLLYRAPELGPEYTPSDEVRNTVTAYRATGAEEFLDELRAAVRSCPEGKLGSAPAAFRSLGSMGLGDESLLVERSTEGYNDDGTPSGNRRRTYIAAVRVNDAVTLLETYGYESVPSDRSVVESLTRAAADRLTTWRG</sequence>
<comment type="caution">
    <text evidence="3">The sequence shown here is derived from an EMBL/GenBank/DDBJ whole genome shotgun (WGS) entry which is preliminary data.</text>
</comment>
<accession>A0A931FWZ7</accession>
<dbReference type="EMBL" id="JADQTO010000006">
    <property type="protein sequence ID" value="MBG0562978.1"/>
    <property type="molecule type" value="Genomic_DNA"/>
</dbReference>
<protein>
    <submittedName>
        <fullName evidence="3">Uncharacterized protein</fullName>
    </submittedName>
</protein>
<feature type="region of interest" description="Disordered" evidence="1">
    <location>
        <begin position="65"/>
        <end position="107"/>
    </location>
</feature>